<keyword evidence="1" id="KW-0732">Signal</keyword>
<feature type="signal peptide" evidence="1">
    <location>
        <begin position="1"/>
        <end position="24"/>
    </location>
</feature>
<evidence type="ECO:0000313" key="2">
    <source>
        <dbReference type="EMBL" id="CAK9106021.1"/>
    </source>
</evidence>
<gene>
    <name evidence="2" type="ORF">SCF082_LOCUS49389</name>
</gene>
<dbReference type="Proteomes" id="UP001642464">
    <property type="component" value="Unassembled WGS sequence"/>
</dbReference>
<accession>A0ABP0S129</accession>
<name>A0ABP0S129_9DINO</name>
<evidence type="ECO:0000313" key="3">
    <source>
        <dbReference type="Proteomes" id="UP001642464"/>
    </source>
</evidence>
<organism evidence="2 3">
    <name type="scientific">Durusdinium trenchii</name>
    <dbReference type="NCBI Taxonomy" id="1381693"/>
    <lineage>
        <taxon>Eukaryota</taxon>
        <taxon>Sar</taxon>
        <taxon>Alveolata</taxon>
        <taxon>Dinophyceae</taxon>
        <taxon>Suessiales</taxon>
        <taxon>Symbiodiniaceae</taxon>
        <taxon>Durusdinium</taxon>
    </lineage>
</organism>
<comment type="caution">
    <text evidence="2">The sequence shown here is derived from an EMBL/GenBank/DDBJ whole genome shotgun (WGS) entry which is preliminary data.</text>
</comment>
<evidence type="ECO:0000256" key="1">
    <source>
        <dbReference type="SAM" id="SignalP"/>
    </source>
</evidence>
<protein>
    <submittedName>
        <fullName evidence="2">Uncharacterized protein</fullName>
    </submittedName>
</protein>
<dbReference type="EMBL" id="CAXAMM010042651">
    <property type="protein sequence ID" value="CAK9106021.1"/>
    <property type="molecule type" value="Genomic_DNA"/>
</dbReference>
<sequence length="274" mass="30526">MQCREPTPWKRFIIIGAIVQCSLSQSPGYYSYLKGLRTSYGVWDPPFSPSITEYQILLKSFVAELTIEADIAFDEYLSSEFYPTLTVNKEPVPYRDGHPAVHTIELGGTPLDTLVKEILVEVRQPSEFHGNFDAAADVTKYHLVVTREEDLAAALMPKRLVIEDDLYNLVRLQPPFKELSKHVLYHGSVPGSAKKLRLQFGCLSPATAQAQVAGTKLPSNGDSIDAWVDPDDAGETDLTIDCIWKDKRHSVEISIEETVDLAKVKIELHVIGGL</sequence>
<feature type="chain" id="PRO_5045194560" evidence="1">
    <location>
        <begin position="25"/>
        <end position="274"/>
    </location>
</feature>
<keyword evidence="3" id="KW-1185">Reference proteome</keyword>
<reference evidence="2 3" key="1">
    <citation type="submission" date="2024-02" db="EMBL/GenBank/DDBJ databases">
        <authorList>
            <person name="Chen Y."/>
            <person name="Shah S."/>
            <person name="Dougan E. K."/>
            <person name="Thang M."/>
            <person name="Chan C."/>
        </authorList>
    </citation>
    <scope>NUCLEOTIDE SEQUENCE [LARGE SCALE GENOMIC DNA]</scope>
</reference>
<proteinExistence type="predicted"/>